<sequence length="83" mass="8911">MCRVEGMKLRSANAKLEETTGSLLQDAIEQASSTLVVHITYKEAYKEAFVNDVDKKDGGADCAAAKARLISSCKITGIDSSEQ</sequence>
<evidence type="ECO:0000313" key="2">
    <source>
        <dbReference type="Proteomes" id="UP000251960"/>
    </source>
</evidence>
<evidence type="ECO:0000313" key="1">
    <source>
        <dbReference type="EMBL" id="PWZ03904.1"/>
    </source>
</evidence>
<reference evidence="1 2" key="1">
    <citation type="journal article" date="2018" name="Nat. Genet.">
        <title>Extensive intraspecific gene order and gene structural variations between Mo17 and other maize genomes.</title>
        <authorList>
            <person name="Sun S."/>
            <person name="Zhou Y."/>
            <person name="Chen J."/>
            <person name="Shi J."/>
            <person name="Zhao H."/>
            <person name="Zhao H."/>
            <person name="Song W."/>
            <person name="Zhang M."/>
            <person name="Cui Y."/>
            <person name="Dong X."/>
            <person name="Liu H."/>
            <person name="Ma X."/>
            <person name="Jiao Y."/>
            <person name="Wang B."/>
            <person name="Wei X."/>
            <person name="Stein J.C."/>
            <person name="Glaubitz J.C."/>
            <person name="Lu F."/>
            <person name="Yu G."/>
            <person name="Liang C."/>
            <person name="Fengler K."/>
            <person name="Li B."/>
            <person name="Rafalski A."/>
            <person name="Schnable P.S."/>
            <person name="Ware D.H."/>
            <person name="Buckler E.S."/>
            <person name="Lai J."/>
        </authorList>
    </citation>
    <scope>NUCLEOTIDE SEQUENCE [LARGE SCALE GENOMIC DNA]</scope>
    <source>
        <strain evidence="2">cv. Missouri 17</strain>
        <tissue evidence="1">Seedling</tissue>
    </source>
</reference>
<name>A0A3L6D5S5_MAIZE</name>
<dbReference type="Proteomes" id="UP000251960">
    <property type="component" value="Unassembled WGS sequence"/>
</dbReference>
<accession>A0A3L6D5S5</accession>
<dbReference type="EMBL" id="NCVQ01001899">
    <property type="protein sequence ID" value="PWZ03904.1"/>
    <property type="molecule type" value="Genomic_DNA"/>
</dbReference>
<protein>
    <submittedName>
        <fullName evidence="1">Uncharacterized protein</fullName>
    </submittedName>
</protein>
<proteinExistence type="predicted"/>
<organism evidence="1 2">
    <name type="scientific">Zea mays</name>
    <name type="common">Maize</name>
    <dbReference type="NCBI Taxonomy" id="4577"/>
    <lineage>
        <taxon>Eukaryota</taxon>
        <taxon>Viridiplantae</taxon>
        <taxon>Streptophyta</taxon>
        <taxon>Embryophyta</taxon>
        <taxon>Tracheophyta</taxon>
        <taxon>Spermatophyta</taxon>
        <taxon>Magnoliopsida</taxon>
        <taxon>Liliopsida</taxon>
        <taxon>Poales</taxon>
        <taxon>Poaceae</taxon>
        <taxon>PACMAD clade</taxon>
        <taxon>Panicoideae</taxon>
        <taxon>Andropogonodae</taxon>
        <taxon>Andropogoneae</taxon>
        <taxon>Tripsacinae</taxon>
        <taxon>Zea</taxon>
    </lineage>
</organism>
<gene>
    <name evidence="1" type="ORF">Zm00014a_003154</name>
</gene>
<dbReference type="AlphaFoldDB" id="A0A3L6D5S5"/>
<comment type="caution">
    <text evidence="1">The sequence shown here is derived from an EMBL/GenBank/DDBJ whole genome shotgun (WGS) entry which is preliminary data.</text>
</comment>